<evidence type="ECO:0000256" key="3">
    <source>
        <dbReference type="ARBA" id="ARBA00022917"/>
    </source>
</evidence>
<reference evidence="6 7" key="1">
    <citation type="journal article" date="2013" name="PLoS Genet.">
        <title>The genome and development-dependent transcriptomes of Pyronema confluens: a window into fungal evolution.</title>
        <authorList>
            <person name="Traeger S."/>
            <person name="Altegoer F."/>
            <person name="Freitag M."/>
            <person name="Gabaldon T."/>
            <person name="Kempken F."/>
            <person name="Kumar A."/>
            <person name="Marcet-Houben M."/>
            <person name="Poggeler S."/>
            <person name="Stajich J.E."/>
            <person name="Nowrousian M."/>
        </authorList>
    </citation>
    <scope>NUCLEOTIDE SEQUENCE [LARGE SCALE GENOMIC DNA]</scope>
    <source>
        <strain evidence="7">CBS 100304</strain>
        <tissue evidence="6">Vegetative mycelium</tissue>
    </source>
</reference>
<feature type="region of interest" description="Disordered" evidence="5">
    <location>
        <begin position="227"/>
        <end position="276"/>
    </location>
</feature>
<dbReference type="OrthoDB" id="20381at2759"/>
<dbReference type="AlphaFoldDB" id="U4LT64"/>
<feature type="region of interest" description="Disordered" evidence="5">
    <location>
        <begin position="90"/>
        <end position="109"/>
    </location>
</feature>
<dbReference type="GO" id="GO:0033290">
    <property type="term" value="C:eukaryotic 48S preinitiation complex"/>
    <property type="evidence" value="ECO:0007669"/>
    <property type="project" value="UniProtKB-UniRule"/>
</dbReference>
<dbReference type="Pfam" id="PF08597">
    <property type="entry name" value="eIF3_subunit"/>
    <property type="match status" value="1"/>
</dbReference>
<keyword evidence="3 4" id="KW-0648">Protein biosynthesis</keyword>
<evidence type="ECO:0000313" key="7">
    <source>
        <dbReference type="Proteomes" id="UP000018144"/>
    </source>
</evidence>
<dbReference type="HAMAP" id="MF_03009">
    <property type="entry name" value="eIF3j"/>
    <property type="match status" value="1"/>
</dbReference>
<dbReference type="EMBL" id="HF935458">
    <property type="protein sequence ID" value="CCX30601.1"/>
    <property type="molecule type" value="Genomic_DNA"/>
</dbReference>
<name>U4LT64_PYROM</name>
<feature type="compositionally biased region" description="Acidic residues" evidence="5">
    <location>
        <begin position="30"/>
        <end position="50"/>
    </location>
</feature>
<dbReference type="GO" id="GO:0001732">
    <property type="term" value="P:formation of cytoplasmic translation initiation complex"/>
    <property type="evidence" value="ECO:0007669"/>
    <property type="project" value="UniProtKB-UniRule"/>
</dbReference>
<keyword evidence="1 4" id="KW-0963">Cytoplasm</keyword>
<dbReference type="PANTHER" id="PTHR21681:SF0">
    <property type="entry name" value="EUKARYOTIC TRANSLATION INITIATION FACTOR 3 SUBUNIT J"/>
    <property type="match status" value="1"/>
</dbReference>
<feature type="compositionally biased region" description="Basic and acidic residues" evidence="5">
    <location>
        <begin position="228"/>
        <end position="238"/>
    </location>
</feature>
<accession>U4LT64</accession>
<protein>
    <recommendedName>
        <fullName evidence="4">Eukaryotic translation initiation factor 3 subunit J</fullName>
        <shortName evidence="4">eIF3j</shortName>
    </recommendedName>
    <alternativeName>
        <fullName evidence="4">Eukaryotic translation initiation factor 3 30 kDa subunit homolog</fullName>
        <shortName evidence="4">eIF-3 30 kDa subunit homolog</shortName>
    </alternativeName>
</protein>
<dbReference type="eggNOG" id="KOG4813">
    <property type="taxonomic scope" value="Eukaryota"/>
</dbReference>
<sequence>MAPPKKFDDEEESEDEVRPVTLAPKKKWDDEEDSDDDVLDSWDAAEDSEVEREKEAKKAAAAEKAAAEALANKKSTAERIAEKKAANAAKKAAEDAEAAALANETPAERRARMQAREVEADLAHAEDLFGAVGIGAGAGTSGRGKPIAIVDPKDPTKSIDLGSFAFFNPTTKSQFDQLREVMVPLLTKHTKKPHYNLFMQEFARGLCKEMASDQIKLVASKLTTLSNEKQKEEKESQKGGKKKAAPKKAALAAAGKSDDRAETQTYDNYDDFDDFM</sequence>
<evidence type="ECO:0000256" key="4">
    <source>
        <dbReference type="HAMAP-Rule" id="MF_03009"/>
    </source>
</evidence>
<proteinExistence type="inferred from homology"/>
<dbReference type="Proteomes" id="UP000018144">
    <property type="component" value="Unassembled WGS sequence"/>
</dbReference>
<dbReference type="GO" id="GO:0016282">
    <property type="term" value="C:eukaryotic 43S preinitiation complex"/>
    <property type="evidence" value="ECO:0007669"/>
    <property type="project" value="UniProtKB-UniRule"/>
</dbReference>
<evidence type="ECO:0000256" key="2">
    <source>
        <dbReference type="ARBA" id="ARBA00022540"/>
    </source>
</evidence>
<dbReference type="OMA" id="KPHYALW"/>
<comment type="subunit">
    <text evidence="4">Component of the eukaryotic translation initiation factor 3 (eIF-3) complex.</text>
</comment>
<evidence type="ECO:0000313" key="6">
    <source>
        <dbReference type="EMBL" id="CCX30601.1"/>
    </source>
</evidence>
<comment type="function">
    <text evidence="4">Component of the eukaryotic translation initiation factor 3 (eIF-3) complex, which is involved in protein synthesis of a specialized repertoire of mRNAs and, together with other initiation factors, stimulates binding of mRNA and methionyl-tRNAi to the 40S ribosome. The eIF-3 complex specifically targets and initiates translation of a subset of mRNAs involved in cell proliferation.</text>
</comment>
<feature type="region of interest" description="Disordered" evidence="5">
    <location>
        <begin position="1"/>
        <end position="59"/>
    </location>
</feature>
<keyword evidence="2 4" id="KW-0396">Initiation factor</keyword>
<evidence type="ECO:0000256" key="5">
    <source>
        <dbReference type="SAM" id="MobiDB-lite"/>
    </source>
</evidence>
<evidence type="ECO:0000256" key="1">
    <source>
        <dbReference type="ARBA" id="ARBA00022490"/>
    </source>
</evidence>
<organism evidence="6 7">
    <name type="scientific">Pyronema omphalodes (strain CBS 100304)</name>
    <name type="common">Pyronema confluens</name>
    <dbReference type="NCBI Taxonomy" id="1076935"/>
    <lineage>
        <taxon>Eukaryota</taxon>
        <taxon>Fungi</taxon>
        <taxon>Dikarya</taxon>
        <taxon>Ascomycota</taxon>
        <taxon>Pezizomycotina</taxon>
        <taxon>Pezizomycetes</taxon>
        <taxon>Pezizales</taxon>
        <taxon>Pyronemataceae</taxon>
        <taxon>Pyronema</taxon>
    </lineage>
</organism>
<dbReference type="InterPro" id="IPR023194">
    <property type="entry name" value="eIF3-like_dom_sf"/>
</dbReference>
<dbReference type="PANTHER" id="PTHR21681">
    <property type="entry name" value="EUKARYOTIC TRANSLATION INITIATION FACTOR 3 SUBUNIT J"/>
    <property type="match status" value="1"/>
</dbReference>
<dbReference type="GO" id="GO:0003743">
    <property type="term" value="F:translation initiation factor activity"/>
    <property type="evidence" value="ECO:0007669"/>
    <property type="project" value="UniProtKB-UniRule"/>
</dbReference>
<keyword evidence="7" id="KW-1185">Reference proteome</keyword>
<dbReference type="InterPro" id="IPR013906">
    <property type="entry name" value="eIF3j"/>
</dbReference>
<dbReference type="Gene3D" id="1.10.246.60">
    <property type="entry name" value="Eukaryotic translation initiation factor 3 like domains"/>
    <property type="match status" value="1"/>
</dbReference>
<dbReference type="STRING" id="1076935.U4LT64"/>
<dbReference type="GO" id="GO:0005852">
    <property type="term" value="C:eukaryotic translation initiation factor 3 complex"/>
    <property type="evidence" value="ECO:0007669"/>
    <property type="project" value="UniProtKB-UniRule"/>
</dbReference>
<comment type="similarity">
    <text evidence="4">Belongs to the eIF-3 subunit J family.</text>
</comment>
<comment type="subcellular location">
    <subcellularLocation>
        <location evidence="4">Cytoplasm</location>
    </subcellularLocation>
</comment>
<gene>
    <name evidence="4" type="primary">HCR1</name>
    <name evidence="6" type="ORF">PCON_08938</name>
</gene>